<feature type="domain" description="Cyclophilin-like" evidence="1">
    <location>
        <begin position="7"/>
        <end position="115"/>
    </location>
</feature>
<dbReference type="OrthoDB" id="2166208at2"/>
<sequence length="121" mass="13610">MDNNINIMINGQRYGMILNGNVTATDLDQHLPLDLDFQSNGEAYYASLPVALTNADTDHTHHLLDNKLYYGIVSHRLIFQLKDVDGADDYIEIGHFKDTELTTVLKAAPEHLLLTVARDDE</sequence>
<reference evidence="2 3" key="1">
    <citation type="journal article" date="2018" name="Int. J. Syst. Evol. Microbiol.">
        <title>Lactobacillus bambusae sp. nov., isolated from a traditional fermented Ma-bamboo shoots of Taiwan.</title>
        <authorList>
            <person name="Wang L.-T."/>
        </authorList>
    </citation>
    <scope>NUCLEOTIDE SEQUENCE [LARGE SCALE GENOMIC DNA]</scope>
    <source>
        <strain evidence="2 3">BS-W1</strain>
    </source>
</reference>
<dbReference type="InterPro" id="IPR041183">
    <property type="entry name" value="Cyclophilin-like"/>
</dbReference>
<comment type="caution">
    <text evidence="2">The sequence shown here is derived from an EMBL/GenBank/DDBJ whole genome shotgun (WGS) entry which is preliminary data.</text>
</comment>
<evidence type="ECO:0000259" key="1">
    <source>
        <dbReference type="Pfam" id="PF18050"/>
    </source>
</evidence>
<evidence type="ECO:0000313" key="2">
    <source>
        <dbReference type="EMBL" id="PWG00312.1"/>
    </source>
</evidence>
<keyword evidence="3" id="KW-1185">Reference proteome</keyword>
<dbReference type="EMBL" id="QCXQ01000002">
    <property type="protein sequence ID" value="PWG00312.1"/>
    <property type="molecule type" value="Genomic_DNA"/>
</dbReference>
<accession>A0A2V1MZR5</accession>
<dbReference type="Proteomes" id="UP000245080">
    <property type="component" value="Unassembled WGS sequence"/>
</dbReference>
<name>A0A2V1MZR5_9LACO</name>
<dbReference type="SUPFAM" id="SSF50891">
    <property type="entry name" value="Cyclophilin-like"/>
    <property type="match status" value="1"/>
</dbReference>
<proteinExistence type="predicted"/>
<dbReference type="RefSeq" id="WP_109250259.1">
    <property type="nucleotide sequence ID" value="NZ_QCXQ01000002.1"/>
</dbReference>
<dbReference type="AlphaFoldDB" id="A0A2V1MZR5"/>
<protein>
    <recommendedName>
        <fullName evidence="1">Cyclophilin-like domain-containing protein</fullName>
    </recommendedName>
</protein>
<gene>
    <name evidence="2" type="ORF">DCM90_05115</name>
</gene>
<organism evidence="2 3">
    <name type="scientific">Levilactobacillus bambusae</name>
    <dbReference type="NCBI Taxonomy" id="2024736"/>
    <lineage>
        <taxon>Bacteria</taxon>
        <taxon>Bacillati</taxon>
        <taxon>Bacillota</taxon>
        <taxon>Bacilli</taxon>
        <taxon>Lactobacillales</taxon>
        <taxon>Lactobacillaceae</taxon>
        <taxon>Levilactobacillus</taxon>
    </lineage>
</organism>
<dbReference type="Pfam" id="PF18050">
    <property type="entry name" value="Cyclophil_like2"/>
    <property type="match status" value="1"/>
</dbReference>
<dbReference type="InterPro" id="IPR029000">
    <property type="entry name" value="Cyclophilin-like_dom_sf"/>
</dbReference>
<evidence type="ECO:0000313" key="3">
    <source>
        <dbReference type="Proteomes" id="UP000245080"/>
    </source>
</evidence>